<keyword evidence="3" id="KW-1185">Reference proteome</keyword>
<dbReference type="GO" id="GO:0005524">
    <property type="term" value="F:ATP binding"/>
    <property type="evidence" value="ECO:0007669"/>
    <property type="project" value="InterPro"/>
</dbReference>
<evidence type="ECO:0000313" key="3">
    <source>
        <dbReference type="Proteomes" id="UP000019243"/>
    </source>
</evidence>
<dbReference type="InterPro" id="IPR003593">
    <property type="entry name" value="AAA+_ATPase"/>
</dbReference>
<dbReference type="Proteomes" id="UP000019243">
    <property type="component" value="Unassembled WGS sequence"/>
</dbReference>
<dbReference type="InterPro" id="IPR003959">
    <property type="entry name" value="ATPase_AAA_core"/>
</dbReference>
<protein>
    <recommendedName>
        <fullName evidence="1">AAA+ ATPase domain-containing protein</fullName>
    </recommendedName>
</protein>
<comment type="caution">
    <text evidence="2">The sequence shown here is derived from an EMBL/GenBank/DDBJ whole genome shotgun (WGS) entry which is preliminary data.</text>
</comment>
<reference evidence="2 3" key="1">
    <citation type="submission" date="2012-12" db="EMBL/GenBank/DDBJ databases">
        <title>Novel taxa of Listeriaceae from agricultural environments in the United States.</title>
        <authorList>
            <person name="den Bakker H.C."/>
            <person name="Allred A."/>
            <person name="Warchocki S."/>
            <person name="Wright E.M."/>
            <person name="Burrell A."/>
            <person name="Nightingale K.K."/>
            <person name="Kephart D."/>
            <person name="Wiedmann M."/>
        </authorList>
    </citation>
    <scope>NUCLEOTIDE SEQUENCE [LARGE SCALE GENOMIC DNA]</scope>
    <source>
        <strain evidence="2 3">FSL F6-1037</strain>
    </source>
</reference>
<name>W7CJ45_9LIST</name>
<dbReference type="GO" id="GO:0016887">
    <property type="term" value="F:ATP hydrolysis activity"/>
    <property type="evidence" value="ECO:0007669"/>
    <property type="project" value="InterPro"/>
</dbReference>
<dbReference type="AlphaFoldDB" id="W7CJ45"/>
<dbReference type="OrthoDB" id="9784297at2"/>
<dbReference type="InterPro" id="IPR051396">
    <property type="entry name" value="Bact_Antivir_Def_Nuclease"/>
</dbReference>
<feature type="domain" description="AAA+ ATPase" evidence="1">
    <location>
        <begin position="35"/>
        <end position="241"/>
    </location>
</feature>
<dbReference type="PANTHER" id="PTHR43581">
    <property type="entry name" value="ATP/GTP PHOSPHATASE"/>
    <property type="match status" value="1"/>
</dbReference>
<dbReference type="STRING" id="1265861.BCAMP_07155"/>
<dbReference type="Pfam" id="PF13304">
    <property type="entry name" value="AAA_21"/>
    <property type="match status" value="1"/>
</dbReference>
<sequence>MRYLRSLTLSDRQVVHPQLYPYHVLADKSGEVLVFDAITLLYGENGSGKSTVLNMLAAKLKLVGTERPKVWGQTDYFGDYMAESHLSFETDEASGQRCTIPDHSRYLKSEDVLYEVKKVQQEAILREDYLYRRGQLGYTKAQREAHNGSFAMEKQIDKHLFAQEKFSNGETAMQLYEEYLEADGLYLLDEPEVSLSPDNQLRLAAVISDAARFLNCQFVIATHSPFLLGALAGTIYNLDLPGLRTAKPLELPLMQTYQRFFS</sequence>
<dbReference type="SUPFAM" id="SSF52540">
    <property type="entry name" value="P-loop containing nucleoside triphosphate hydrolases"/>
    <property type="match status" value="1"/>
</dbReference>
<dbReference type="Gene3D" id="3.40.50.300">
    <property type="entry name" value="P-loop containing nucleotide triphosphate hydrolases"/>
    <property type="match status" value="1"/>
</dbReference>
<dbReference type="InterPro" id="IPR027417">
    <property type="entry name" value="P-loop_NTPase"/>
</dbReference>
<dbReference type="SMART" id="SM00382">
    <property type="entry name" value="AAA"/>
    <property type="match status" value="1"/>
</dbReference>
<dbReference type="PATRIC" id="fig|1265861.3.peg.1406"/>
<accession>W7CJ45</accession>
<proteinExistence type="predicted"/>
<dbReference type="RefSeq" id="WP_035314617.1">
    <property type="nucleotide sequence ID" value="NZ_AODH01000027.1"/>
</dbReference>
<organism evidence="2 3">
    <name type="scientific">Brochothrix campestris FSL F6-1037</name>
    <dbReference type="NCBI Taxonomy" id="1265861"/>
    <lineage>
        <taxon>Bacteria</taxon>
        <taxon>Bacillati</taxon>
        <taxon>Bacillota</taxon>
        <taxon>Bacilli</taxon>
        <taxon>Bacillales</taxon>
        <taxon>Listeriaceae</taxon>
        <taxon>Brochothrix</taxon>
    </lineage>
</organism>
<gene>
    <name evidence="2" type="ORF">BCAMP_07155</name>
</gene>
<dbReference type="PANTHER" id="PTHR43581:SF4">
    <property type="entry name" value="ATP_GTP PHOSPHATASE"/>
    <property type="match status" value="1"/>
</dbReference>
<evidence type="ECO:0000259" key="1">
    <source>
        <dbReference type="SMART" id="SM00382"/>
    </source>
</evidence>
<dbReference type="EMBL" id="AODH01000027">
    <property type="protein sequence ID" value="EUJ39394.1"/>
    <property type="molecule type" value="Genomic_DNA"/>
</dbReference>
<evidence type="ECO:0000313" key="2">
    <source>
        <dbReference type="EMBL" id="EUJ39394.1"/>
    </source>
</evidence>